<dbReference type="InterPro" id="IPR038723">
    <property type="entry name" value="ArnR1-like_HTH"/>
</dbReference>
<dbReference type="EMBL" id="QEFD01000074">
    <property type="protein sequence ID" value="PVU76711.1"/>
    <property type="molecule type" value="Genomic_DNA"/>
</dbReference>
<dbReference type="Pfam" id="PF14947">
    <property type="entry name" value="HTH_45"/>
    <property type="match status" value="1"/>
</dbReference>
<accession>A0A2T9X9I5</accession>
<organism evidence="2 3">
    <name type="scientific">Acidianus hospitalis</name>
    <dbReference type="NCBI Taxonomy" id="563177"/>
    <lineage>
        <taxon>Archaea</taxon>
        <taxon>Thermoproteota</taxon>
        <taxon>Thermoprotei</taxon>
        <taxon>Sulfolobales</taxon>
        <taxon>Sulfolobaceae</taxon>
        <taxon>Acidianus</taxon>
    </lineage>
</organism>
<gene>
    <name evidence="2" type="ORF">DDW13_02345</name>
</gene>
<dbReference type="Gene3D" id="1.10.10.10">
    <property type="entry name" value="Winged helix-like DNA-binding domain superfamily/Winged helix DNA-binding domain"/>
    <property type="match status" value="1"/>
</dbReference>
<comment type="caution">
    <text evidence="2">The sequence shown here is derived from an EMBL/GenBank/DDBJ whole genome shotgun (WGS) entry which is preliminary data.</text>
</comment>
<sequence>MALFNKRKRDKYDIYHDILKACKSTVGGINKTRLMYSANLTFEVANKYLPLLEKRGLIARKDNLYFITKKGEEVLQNLTKFKEIKGEMKEIIEKLKEELPP</sequence>
<name>A0A2T9X9I5_9CREN</name>
<reference evidence="2 3" key="1">
    <citation type="journal article" date="2015" name="Appl. Environ. Microbiol.">
        <title>Nanoarchaeota, Their Sulfolobales Host, and Nanoarchaeota Virus Distribution across Yellowstone National Park Hot Springs.</title>
        <authorList>
            <person name="Munson-McGee J.H."/>
            <person name="Field E.K."/>
            <person name="Bateson M."/>
            <person name="Rooney C."/>
            <person name="Stepanauskas R."/>
            <person name="Young M.J."/>
        </authorList>
    </citation>
    <scope>NUCLEOTIDE SEQUENCE [LARGE SCALE GENOMIC DNA]</scope>
    <source>
        <strain evidence="2">SCGC AC-742_N10</strain>
    </source>
</reference>
<dbReference type="InterPro" id="IPR036388">
    <property type="entry name" value="WH-like_DNA-bd_sf"/>
</dbReference>
<dbReference type="Proteomes" id="UP000245638">
    <property type="component" value="Unassembled WGS sequence"/>
</dbReference>
<evidence type="ECO:0000313" key="2">
    <source>
        <dbReference type="EMBL" id="PVU76711.1"/>
    </source>
</evidence>
<evidence type="ECO:0000259" key="1">
    <source>
        <dbReference type="Pfam" id="PF14947"/>
    </source>
</evidence>
<dbReference type="AlphaFoldDB" id="A0A2T9X9I5"/>
<dbReference type="SUPFAM" id="SSF46785">
    <property type="entry name" value="Winged helix' DNA-binding domain"/>
    <property type="match status" value="1"/>
</dbReference>
<proteinExistence type="predicted"/>
<feature type="domain" description="ArnR1-like winged helix-turn-helix" evidence="1">
    <location>
        <begin position="8"/>
        <end position="85"/>
    </location>
</feature>
<dbReference type="InterPro" id="IPR036390">
    <property type="entry name" value="WH_DNA-bd_sf"/>
</dbReference>
<evidence type="ECO:0000313" key="3">
    <source>
        <dbReference type="Proteomes" id="UP000245638"/>
    </source>
</evidence>
<protein>
    <recommendedName>
        <fullName evidence="1">ArnR1-like winged helix-turn-helix domain-containing protein</fullName>
    </recommendedName>
</protein>